<evidence type="ECO:0000256" key="3">
    <source>
        <dbReference type="ARBA" id="ARBA00023163"/>
    </source>
</evidence>
<dbReference type="OrthoDB" id="9805730at2"/>
<evidence type="ECO:0000313" key="6">
    <source>
        <dbReference type="Proteomes" id="UP000184391"/>
    </source>
</evidence>
<dbReference type="Pfam" id="PF12833">
    <property type="entry name" value="HTH_18"/>
    <property type="match status" value="1"/>
</dbReference>
<gene>
    <name evidence="5" type="ORF">SAMN02745193_01173</name>
</gene>
<sequence length="359" mass="39462">MNQQTALEFDASIAALAHRNPGLAFGSVPSGFTSFFGESLGWPEWLLEGTDYAGLRHVPRQLPLVEGLKPMASLLTRIGEAELARMMLEWPRFPLEAEVLAAPDLEAALRALVTRVDGKNPTVSITMADENGRLVIAICVHPDLGPFRALYEQISLIWIFLVIRSFLGMSSDGRNLLGRVAIGRFHSDTAVDALLHCRTIKPEDAAMLIVPSEALRCVGPDFKPELWQATQAALEAATRKDTQGSNVGETIAGSVNGSLRDYGRVPTFDQIAQSIGRSQRTLARNLAEAGTSYREIVDTVRMKMAREMLSNGDVSVREISAKLGYSDDTAFVRAFRRHFGLSPTNWLRQAPTQSRARRS</sequence>
<feature type="domain" description="HTH araC/xylS-type" evidence="4">
    <location>
        <begin position="249"/>
        <end position="349"/>
    </location>
</feature>
<evidence type="ECO:0000259" key="4">
    <source>
        <dbReference type="PROSITE" id="PS01124"/>
    </source>
</evidence>
<dbReference type="InterPro" id="IPR009057">
    <property type="entry name" value="Homeodomain-like_sf"/>
</dbReference>
<dbReference type="PRINTS" id="PR00032">
    <property type="entry name" value="HTHARAC"/>
</dbReference>
<name>A0A1M7S7X8_9SPHN</name>
<protein>
    <submittedName>
        <fullName evidence="5">AraC-type DNA-binding protein</fullName>
    </submittedName>
</protein>
<keyword evidence="2 5" id="KW-0238">DNA-binding</keyword>
<dbReference type="AlphaFoldDB" id="A0A1M7S7X8"/>
<organism evidence="5 6">
    <name type="scientific">Erythrobacter sanguineus</name>
    <dbReference type="NCBI Taxonomy" id="198312"/>
    <lineage>
        <taxon>Bacteria</taxon>
        <taxon>Pseudomonadati</taxon>
        <taxon>Pseudomonadota</taxon>
        <taxon>Alphaproteobacteria</taxon>
        <taxon>Sphingomonadales</taxon>
        <taxon>Erythrobacteraceae</taxon>
        <taxon>Erythrobacter/Porphyrobacter group</taxon>
        <taxon>Erythrobacter</taxon>
    </lineage>
</organism>
<evidence type="ECO:0000313" key="5">
    <source>
        <dbReference type="EMBL" id="SHN54727.1"/>
    </source>
</evidence>
<dbReference type="InterPro" id="IPR020449">
    <property type="entry name" value="Tscrpt_reg_AraC-type_HTH"/>
</dbReference>
<reference evidence="6" key="1">
    <citation type="submission" date="2016-12" db="EMBL/GenBank/DDBJ databases">
        <authorList>
            <person name="Varghese N."/>
            <person name="Submissions S."/>
        </authorList>
    </citation>
    <scope>NUCLEOTIDE SEQUENCE [LARGE SCALE GENOMIC DNA]</scope>
    <source>
        <strain evidence="6">DSM 11032</strain>
    </source>
</reference>
<dbReference type="GO" id="GO:0000976">
    <property type="term" value="F:transcription cis-regulatory region binding"/>
    <property type="evidence" value="ECO:0007669"/>
    <property type="project" value="TreeGrafter"/>
</dbReference>
<dbReference type="SUPFAM" id="SSF46689">
    <property type="entry name" value="Homeodomain-like"/>
    <property type="match status" value="1"/>
</dbReference>
<dbReference type="STRING" id="198312.SAMN02745193_01173"/>
<dbReference type="InterPro" id="IPR018060">
    <property type="entry name" value="HTH_AraC"/>
</dbReference>
<accession>A0A1M7S7X8</accession>
<keyword evidence="3" id="KW-0804">Transcription</keyword>
<dbReference type="SMART" id="SM00342">
    <property type="entry name" value="HTH_ARAC"/>
    <property type="match status" value="1"/>
</dbReference>
<dbReference type="PROSITE" id="PS00041">
    <property type="entry name" value="HTH_ARAC_FAMILY_1"/>
    <property type="match status" value="1"/>
</dbReference>
<keyword evidence="6" id="KW-1185">Reference proteome</keyword>
<evidence type="ECO:0000256" key="1">
    <source>
        <dbReference type="ARBA" id="ARBA00023015"/>
    </source>
</evidence>
<dbReference type="GO" id="GO:0003700">
    <property type="term" value="F:DNA-binding transcription factor activity"/>
    <property type="evidence" value="ECO:0007669"/>
    <property type="project" value="InterPro"/>
</dbReference>
<dbReference type="InterPro" id="IPR018062">
    <property type="entry name" value="HTH_AraC-typ_CS"/>
</dbReference>
<dbReference type="PANTHER" id="PTHR47894:SF1">
    <property type="entry name" value="HTH-TYPE TRANSCRIPTIONAL REGULATOR VQSM"/>
    <property type="match status" value="1"/>
</dbReference>
<dbReference type="PANTHER" id="PTHR47894">
    <property type="entry name" value="HTH-TYPE TRANSCRIPTIONAL REGULATOR GADX"/>
    <property type="match status" value="1"/>
</dbReference>
<dbReference type="PROSITE" id="PS01124">
    <property type="entry name" value="HTH_ARAC_FAMILY_2"/>
    <property type="match status" value="1"/>
</dbReference>
<dbReference type="Gene3D" id="1.10.10.60">
    <property type="entry name" value="Homeodomain-like"/>
    <property type="match status" value="1"/>
</dbReference>
<proteinExistence type="predicted"/>
<dbReference type="EMBL" id="FRDF01000006">
    <property type="protein sequence ID" value="SHN54727.1"/>
    <property type="molecule type" value="Genomic_DNA"/>
</dbReference>
<dbReference type="RefSeq" id="WP_072673739.1">
    <property type="nucleotide sequence ID" value="NZ_FRDF01000006.1"/>
</dbReference>
<keyword evidence="1" id="KW-0805">Transcription regulation</keyword>
<dbReference type="GO" id="GO:0005829">
    <property type="term" value="C:cytosol"/>
    <property type="evidence" value="ECO:0007669"/>
    <property type="project" value="TreeGrafter"/>
</dbReference>
<evidence type="ECO:0000256" key="2">
    <source>
        <dbReference type="ARBA" id="ARBA00023125"/>
    </source>
</evidence>
<dbReference type="Proteomes" id="UP000184391">
    <property type="component" value="Unassembled WGS sequence"/>
</dbReference>